<dbReference type="InterPro" id="IPR012296">
    <property type="entry name" value="Nuclease_put_TT1808"/>
</dbReference>
<dbReference type="RefSeq" id="WP_149728495.1">
    <property type="nucleotide sequence ID" value="NZ_VUJV01000003.1"/>
</dbReference>
<keyword evidence="2" id="KW-0540">Nuclease</keyword>
<dbReference type="EMBL" id="VUJV01000003">
    <property type="protein sequence ID" value="KAA1419160.1"/>
    <property type="molecule type" value="Genomic_DNA"/>
</dbReference>
<dbReference type="PANTHER" id="PTHR35400:SF3">
    <property type="entry name" value="SLL1072 PROTEIN"/>
    <property type="match status" value="1"/>
</dbReference>
<dbReference type="Gene3D" id="3.90.1570.10">
    <property type="entry name" value="tt1808, chain A"/>
    <property type="match status" value="1"/>
</dbReference>
<sequence length="181" mass="19760">MTVVNALPRRPLTVDDLEGMPDDGHRYELIDGTLIVSPGPAVPHQRVVSRLLQLLFSAQTDEVEVFTAPLDVRLADDTQVQPDILVVAREAAAGRTIEAAPLLAVEVLSPSTKLIDLNLKKARYERAGVASYWVVDPDDGRLIAWELRDGRYAKVADILSGQEWTAAAPFPVTVRPATLSN</sequence>
<accession>A0A5B1LH87</accession>
<evidence type="ECO:0000259" key="1">
    <source>
        <dbReference type="Pfam" id="PF05685"/>
    </source>
</evidence>
<dbReference type="Proteomes" id="UP000325003">
    <property type="component" value="Unassembled WGS sequence"/>
</dbReference>
<dbReference type="GO" id="GO:0004519">
    <property type="term" value="F:endonuclease activity"/>
    <property type="evidence" value="ECO:0007669"/>
    <property type="project" value="UniProtKB-KW"/>
</dbReference>
<protein>
    <submittedName>
        <fullName evidence="2">Uma2 family endonuclease</fullName>
    </submittedName>
</protein>
<keyword evidence="2" id="KW-0378">Hydrolase</keyword>
<keyword evidence="3" id="KW-1185">Reference proteome</keyword>
<proteinExistence type="predicted"/>
<evidence type="ECO:0000313" key="2">
    <source>
        <dbReference type="EMBL" id="KAA1419160.1"/>
    </source>
</evidence>
<comment type="caution">
    <text evidence="2">The sequence shown here is derived from an EMBL/GenBank/DDBJ whole genome shotgun (WGS) entry which is preliminary data.</text>
</comment>
<dbReference type="AlphaFoldDB" id="A0A5B1LH87"/>
<dbReference type="PANTHER" id="PTHR35400">
    <property type="entry name" value="SLR1083 PROTEIN"/>
    <property type="match status" value="1"/>
</dbReference>
<gene>
    <name evidence="2" type="ORF">F0U44_11960</name>
</gene>
<reference evidence="2 3" key="1">
    <citation type="submission" date="2019-09" db="EMBL/GenBank/DDBJ databases">
        <title>Nocardioides panacisoli sp. nov., isolated from the soil of a ginseng field.</title>
        <authorList>
            <person name="Cho C."/>
        </authorList>
    </citation>
    <scope>NUCLEOTIDE SEQUENCE [LARGE SCALE GENOMIC DNA]</scope>
    <source>
        <strain evidence="2 3">BN130099</strain>
    </source>
</reference>
<organism evidence="2 3">
    <name type="scientific">Nocardioides humilatus</name>
    <dbReference type="NCBI Taxonomy" id="2607660"/>
    <lineage>
        <taxon>Bacteria</taxon>
        <taxon>Bacillati</taxon>
        <taxon>Actinomycetota</taxon>
        <taxon>Actinomycetes</taxon>
        <taxon>Propionibacteriales</taxon>
        <taxon>Nocardioidaceae</taxon>
        <taxon>Nocardioides</taxon>
    </lineage>
</organism>
<dbReference type="Pfam" id="PF05685">
    <property type="entry name" value="Uma2"/>
    <property type="match status" value="1"/>
</dbReference>
<dbReference type="CDD" id="cd06260">
    <property type="entry name" value="DUF820-like"/>
    <property type="match status" value="1"/>
</dbReference>
<name>A0A5B1LH87_9ACTN</name>
<feature type="domain" description="Putative restriction endonuclease" evidence="1">
    <location>
        <begin position="15"/>
        <end position="171"/>
    </location>
</feature>
<reference evidence="2 3" key="2">
    <citation type="submission" date="2019-09" db="EMBL/GenBank/DDBJ databases">
        <authorList>
            <person name="Jin C."/>
        </authorList>
    </citation>
    <scope>NUCLEOTIDE SEQUENCE [LARGE SCALE GENOMIC DNA]</scope>
    <source>
        <strain evidence="2 3">BN130099</strain>
    </source>
</reference>
<dbReference type="SUPFAM" id="SSF52980">
    <property type="entry name" value="Restriction endonuclease-like"/>
    <property type="match status" value="1"/>
</dbReference>
<evidence type="ECO:0000313" key="3">
    <source>
        <dbReference type="Proteomes" id="UP000325003"/>
    </source>
</evidence>
<dbReference type="InterPro" id="IPR011335">
    <property type="entry name" value="Restrct_endonuc-II-like"/>
</dbReference>
<keyword evidence="2" id="KW-0255">Endonuclease</keyword>
<dbReference type="InterPro" id="IPR008538">
    <property type="entry name" value="Uma2"/>
</dbReference>